<dbReference type="InterPro" id="IPR020568">
    <property type="entry name" value="Ribosomal_Su5_D2-typ_SF"/>
</dbReference>
<reference evidence="17" key="1">
    <citation type="submission" date="2020-05" db="EMBL/GenBank/DDBJ databases">
        <authorList>
            <person name="Chiriac C."/>
            <person name="Salcher M."/>
            <person name="Ghai R."/>
            <person name="Kavagutti S V."/>
        </authorList>
    </citation>
    <scope>NUCLEOTIDE SEQUENCE</scope>
</reference>
<gene>
    <name evidence="14" type="ORF">UFOPK2754_00561</name>
    <name evidence="15" type="ORF">UFOPK3139_01473</name>
    <name evidence="16" type="ORF">UFOPK3543_01488</name>
    <name evidence="17" type="ORF">UFOPK3967_01237</name>
</gene>
<feature type="region of interest" description="Disordered" evidence="12">
    <location>
        <begin position="415"/>
        <end position="434"/>
    </location>
</feature>
<dbReference type="SMART" id="SM00387">
    <property type="entry name" value="HATPase_c"/>
    <property type="match status" value="1"/>
</dbReference>
<keyword evidence="8" id="KW-0460">Magnesium</keyword>
<dbReference type="InterPro" id="IPR006171">
    <property type="entry name" value="TOPRIM_dom"/>
</dbReference>
<dbReference type="AlphaFoldDB" id="A0A6J7NPQ7"/>
<dbReference type="SUPFAM" id="SSF56719">
    <property type="entry name" value="Type II DNA topoisomerase"/>
    <property type="match status" value="1"/>
</dbReference>
<organism evidence="17">
    <name type="scientific">freshwater metagenome</name>
    <dbReference type="NCBI Taxonomy" id="449393"/>
    <lineage>
        <taxon>unclassified sequences</taxon>
        <taxon>metagenomes</taxon>
        <taxon>ecological metagenomes</taxon>
    </lineage>
</organism>
<comment type="similarity">
    <text evidence="3">Belongs to the type II topoisomerase GyrB family.</text>
</comment>
<dbReference type="InterPro" id="IPR001241">
    <property type="entry name" value="Topo_IIA"/>
</dbReference>
<dbReference type="InterPro" id="IPR018522">
    <property type="entry name" value="TopoIIA_CS"/>
</dbReference>
<accession>A0A6J7NPQ7</accession>
<keyword evidence="5" id="KW-0479">Metal-binding</keyword>
<dbReference type="CDD" id="cd00822">
    <property type="entry name" value="TopoII_Trans_DNA_gyrase"/>
    <property type="match status" value="1"/>
</dbReference>
<dbReference type="FunFam" id="3.30.230.10:FF:000005">
    <property type="entry name" value="DNA gyrase subunit B"/>
    <property type="match status" value="1"/>
</dbReference>
<keyword evidence="10" id="KW-0238">DNA-binding</keyword>
<dbReference type="Gene3D" id="3.30.230.10">
    <property type="match status" value="1"/>
</dbReference>
<evidence type="ECO:0000256" key="8">
    <source>
        <dbReference type="ARBA" id="ARBA00022842"/>
    </source>
</evidence>
<evidence type="ECO:0000313" key="16">
    <source>
        <dbReference type="EMBL" id="CAB4910758.1"/>
    </source>
</evidence>
<sequence length="652" mass="71986">MTTADSYGAKDITVLEGLEAVRKRPGMYIGSTGPTGLHHLVYEVVDNSVDEAMAGYCTRIDVTLLADGGVEVVDDGRGIPVDLHPKYETLSAAEVVLTVLHAGGKFGGEGYKVSGGLHGVGVSVVNALSRRVEVEIDREGQRHLMTFVDGGQPHDRLHVIGASPDHHEGSDNDTGTKRTGTTVRFWPDGTIFDELVFSARTLLERFQMMAFLNKGLEIRMRDLRPEGNSTWVSHRYDGGIIDFVRHVNASKQELFGAVGYFAMSEPEQEVEIAFQWNTGFNNDGVHSFANGINTIEGGMHVEGFRKGFTNAINKYARAKGLLKEKDENLQGEDIREGLTAIIAVKLREPQFEGQTKGKLGNVSVRSLVERATNDKLAEWLEEHPSEARAAVAKATQSARARVAAQNARNTMRRKTLLDGAGMPDKLRDCSSSDPRERELFIVEGDSAGGSATQARDPRTQAILPIRGKILNVERARVDKMLQNAEIQTLTSAMGAGIGEEYDVAKIRYHRVIIMCDADVDGSHIRTLLLTFFFRQMRPLVEQGHVFIAQPPLFSTVVGKEKIYLKDDTSKNAYVAANPQKKIEFQRLKGLGEMDWQELGVTTMDASERTLLQVSVQQAALADEIVSTLMGEDVEMRKQFIQTNAKDVRFLDI</sequence>
<dbReference type="InterPro" id="IPR000565">
    <property type="entry name" value="Topo_IIA_B"/>
</dbReference>
<keyword evidence="11" id="KW-0413">Isomerase</keyword>
<evidence type="ECO:0000256" key="1">
    <source>
        <dbReference type="ARBA" id="ARBA00000185"/>
    </source>
</evidence>
<dbReference type="PROSITE" id="PS00177">
    <property type="entry name" value="TOPOISOMERASE_II"/>
    <property type="match status" value="1"/>
</dbReference>
<dbReference type="InterPro" id="IPR034160">
    <property type="entry name" value="TOPRIM_GyrB"/>
</dbReference>
<dbReference type="InterPro" id="IPR014721">
    <property type="entry name" value="Ribsml_uS5_D2-typ_fold_subgr"/>
</dbReference>
<dbReference type="CDD" id="cd16928">
    <property type="entry name" value="HATPase_GyrB-like"/>
    <property type="match status" value="1"/>
</dbReference>
<dbReference type="InterPro" id="IPR013506">
    <property type="entry name" value="Topo_IIA_bsu_dom2"/>
</dbReference>
<protein>
    <recommendedName>
        <fullName evidence="4">DNA topoisomerase (ATP-hydrolyzing)</fullName>
        <ecNumber evidence="4">5.6.2.2</ecNumber>
    </recommendedName>
</protein>
<dbReference type="Pfam" id="PF00204">
    <property type="entry name" value="DNA_gyraseB"/>
    <property type="match status" value="1"/>
</dbReference>
<evidence type="ECO:0000256" key="11">
    <source>
        <dbReference type="ARBA" id="ARBA00023235"/>
    </source>
</evidence>
<dbReference type="Pfam" id="PF02518">
    <property type="entry name" value="HATPase_c"/>
    <property type="match status" value="1"/>
</dbReference>
<dbReference type="SUPFAM" id="SSF55874">
    <property type="entry name" value="ATPase domain of HSP90 chaperone/DNA topoisomerase II/histidine kinase"/>
    <property type="match status" value="1"/>
</dbReference>
<evidence type="ECO:0000256" key="2">
    <source>
        <dbReference type="ARBA" id="ARBA00001946"/>
    </source>
</evidence>
<dbReference type="InterPro" id="IPR036890">
    <property type="entry name" value="HATPase_C_sf"/>
</dbReference>
<dbReference type="PRINTS" id="PR01159">
    <property type="entry name" value="DNAGYRASEB"/>
</dbReference>
<evidence type="ECO:0000259" key="13">
    <source>
        <dbReference type="PROSITE" id="PS50880"/>
    </source>
</evidence>
<evidence type="ECO:0000256" key="7">
    <source>
        <dbReference type="ARBA" id="ARBA00022840"/>
    </source>
</evidence>
<dbReference type="FunFam" id="3.40.50.670:FF:000002">
    <property type="entry name" value="DNA gyrase subunit B"/>
    <property type="match status" value="1"/>
</dbReference>
<dbReference type="PROSITE" id="PS50880">
    <property type="entry name" value="TOPRIM"/>
    <property type="match status" value="1"/>
</dbReference>
<dbReference type="GO" id="GO:0006265">
    <property type="term" value="P:DNA topological change"/>
    <property type="evidence" value="ECO:0007669"/>
    <property type="project" value="InterPro"/>
</dbReference>
<dbReference type="Pfam" id="PF00986">
    <property type="entry name" value="DNA_gyraseB_C"/>
    <property type="match status" value="1"/>
</dbReference>
<evidence type="ECO:0000313" key="17">
    <source>
        <dbReference type="EMBL" id="CAB4994588.1"/>
    </source>
</evidence>
<name>A0A6J7NPQ7_9ZZZZ</name>
<dbReference type="SMART" id="SM00433">
    <property type="entry name" value="TOP2c"/>
    <property type="match status" value="1"/>
</dbReference>
<proteinExistence type="inferred from homology"/>
<dbReference type="NCBIfam" id="NF004189">
    <property type="entry name" value="PRK05644.1"/>
    <property type="match status" value="1"/>
</dbReference>
<dbReference type="EMBL" id="CAFBOS010000064">
    <property type="protein sequence ID" value="CAB4994588.1"/>
    <property type="molecule type" value="Genomic_DNA"/>
</dbReference>
<dbReference type="GO" id="GO:0046872">
    <property type="term" value="F:metal ion binding"/>
    <property type="evidence" value="ECO:0007669"/>
    <property type="project" value="UniProtKB-KW"/>
</dbReference>
<dbReference type="PRINTS" id="PR00418">
    <property type="entry name" value="TPI2FAMILY"/>
</dbReference>
<evidence type="ECO:0000256" key="10">
    <source>
        <dbReference type="ARBA" id="ARBA00023125"/>
    </source>
</evidence>
<dbReference type="CDD" id="cd03366">
    <property type="entry name" value="TOPRIM_TopoIIA_GyrB"/>
    <property type="match status" value="1"/>
</dbReference>
<evidence type="ECO:0000256" key="3">
    <source>
        <dbReference type="ARBA" id="ARBA00010708"/>
    </source>
</evidence>
<keyword evidence="9" id="KW-0799">Topoisomerase</keyword>
<feature type="domain" description="Toprim" evidence="13">
    <location>
        <begin position="437"/>
        <end position="551"/>
    </location>
</feature>
<dbReference type="EMBL" id="CAFBMH010000050">
    <property type="protein sequence ID" value="CAB4910758.1"/>
    <property type="molecule type" value="Genomic_DNA"/>
</dbReference>
<comment type="catalytic activity">
    <reaction evidence="1">
        <text>ATP-dependent breakage, passage and rejoining of double-stranded DNA.</text>
        <dbReference type="EC" id="5.6.2.2"/>
    </reaction>
</comment>
<dbReference type="NCBIfam" id="NF011501">
    <property type="entry name" value="PRK14939.1"/>
    <property type="match status" value="1"/>
</dbReference>
<evidence type="ECO:0000256" key="12">
    <source>
        <dbReference type="SAM" id="MobiDB-lite"/>
    </source>
</evidence>
<dbReference type="EMBL" id="CAEZYR010000013">
    <property type="protein sequence ID" value="CAB4732281.1"/>
    <property type="molecule type" value="Genomic_DNA"/>
</dbReference>
<evidence type="ECO:0000256" key="4">
    <source>
        <dbReference type="ARBA" id="ARBA00012895"/>
    </source>
</evidence>
<dbReference type="SUPFAM" id="SSF54211">
    <property type="entry name" value="Ribosomal protein S5 domain 2-like"/>
    <property type="match status" value="1"/>
</dbReference>
<evidence type="ECO:0000256" key="9">
    <source>
        <dbReference type="ARBA" id="ARBA00023029"/>
    </source>
</evidence>
<comment type="cofactor">
    <cofactor evidence="2">
        <name>Mg(2+)</name>
        <dbReference type="ChEBI" id="CHEBI:18420"/>
    </cofactor>
</comment>
<dbReference type="InterPro" id="IPR002288">
    <property type="entry name" value="DNA_gyrase_B_C"/>
</dbReference>
<dbReference type="PANTHER" id="PTHR45866">
    <property type="entry name" value="DNA GYRASE/TOPOISOMERASE SUBUNIT B"/>
    <property type="match status" value="1"/>
</dbReference>
<evidence type="ECO:0000313" key="15">
    <source>
        <dbReference type="EMBL" id="CAB4831073.1"/>
    </source>
</evidence>
<dbReference type="Gene3D" id="3.40.50.670">
    <property type="match status" value="1"/>
</dbReference>
<evidence type="ECO:0000256" key="5">
    <source>
        <dbReference type="ARBA" id="ARBA00022723"/>
    </source>
</evidence>
<dbReference type="InterPro" id="IPR013759">
    <property type="entry name" value="Topo_IIA_B_C"/>
</dbReference>
<evidence type="ECO:0000313" key="14">
    <source>
        <dbReference type="EMBL" id="CAB4732281.1"/>
    </source>
</evidence>
<dbReference type="GO" id="GO:0005524">
    <property type="term" value="F:ATP binding"/>
    <property type="evidence" value="ECO:0007669"/>
    <property type="project" value="UniProtKB-KW"/>
</dbReference>
<keyword evidence="7" id="KW-0067">ATP-binding</keyword>
<dbReference type="EC" id="5.6.2.2" evidence="4"/>
<evidence type="ECO:0000256" key="6">
    <source>
        <dbReference type="ARBA" id="ARBA00022741"/>
    </source>
</evidence>
<dbReference type="GO" id="GO:0034335">
    <property type="term" value="F:DNA negative supercoiling activity"/>
    <property type="evidence" value="ECO:0007669"/>
    <property type="project" value="UniProtKB-ARBA"/>
</dbReference>
<dbReference type="GO" id="GO:0003677">
    <property type="term" value="F:DNA binding"/>
    <property type="evidence" value="ECO:0007669"/>
    <property type="project" value="UniProtKB-KW"/>
</dbReference>
<dbReference type="EMBL" id="CAFABA010000055">
    <property type="protein sequence ID" value="CAB4831073.1"/>
    <property type="molecule type" value="Genomic_DNA"/>
</dbReference>
<dbReference type="PANTHER" id="PTHR45866:SF1">
    <property type="entry name" value="DNA GYRASE SUBUNIT B, MITOCHONDRIAL"/>
    <property type="match status" value="1"/>
</dbReference>
<dbReference type="InterPro" id="IPR003594">
    <property type="entry name" value="HATPase_dom"/>
</dbReference>
<feature type="compositionally biased region" description="Basic and acidic residues" evidence="12">
    <location>
        <begin position="424"/>
        <end position="434"/>
    </location>
</feature>
<keyword evidence="6" id="KW-0547">Nucleotide-binding</keyword>
<dbReference type="Gene3D" id="3.30.565.10">
    <property type="entry name" value="Histidine kinase-like ATPase, C-terminal domain"/>
    <property type="match status" value="1"/>
</dbReference>
<dbReference type="Pfam" id="PF01751">
    <property type="entry name" value="Toprim"/>
    <property type="match status" value="1"/>
</dbReference>
<dbReference type="InterPro" id="IPR013760">
    <property type="entry name" value="Topo_IIA-like_dom_sf"/>
</dbReference>
<dbReference type="FunFam" id="3.30.565.10:FF:000002">
    <property type="entry name" value="DNA gyrase subunit B"/>
    <property type="match status" value="1"/>
</dbReference>